<name>A0A1I7ZUU8_9BILA</name>
<proteinExistence type="predicted"/>
<accession>A0A1I7ZUU8</accession>
<sequence length="88" mass="10348">MHDIDHSPFTMAKRVYHILKEANIYNNALHKPFAFSRSLRSKILDFPIGRQGPFRTTLAAFQRQRNYADQEENQLAIKTFTVEMIYST</sequence>
<dbReference type="Proteomes" id="UP000095287">
    <property type="component" value="Unplaced"/>
</dbReference>
<organism evidence="1 2">
    <name type="scientific">Steinernema glaseri</name>
    <dbReference type="NCBI Taxonomy" id="37863"/>
    <lineage>
        <taxon>Eukaryota</taxon>
        <taxon>Metazoa</taxon>
        <taxon>Ecdysozoa</taxon>
        <taxon>Nematoda</taxon>
        <taxon>Chromadorea</taxon>
        <taxon>Rhabditida</taxon>
        <taxon>Tylenchina</taxon>
        <taxon>Panagrolaimomorpha</taxon>
        <taxon>Strongyloidoidea</taxon>
        <taxon>Steinernematidae</taxon>
        <taxon>Steinernema</taxon>
    </lineage>
</organism>
<keyword evidence="1" id="KW-1185">Reference proteome</keyword>
<evidence type="ECO:0000313" key="2">
    <source>
        <dbReference type="WBParaSite" id="L893_g30042.t1"/>
    </source>
</evidence>
<dbReference type="AlphaFoldDB" id="A0A1I7ZUU8"/>
<reference evidence="2" key="1">
    <citation type="submission" date="2016-11" db="UniProtKB">
        <authorList>
            <consortium name="WormBaseParasite"/>
        </authorList>
    </citation>
    <scope>IDENTIFICATION</scope>
</reference>
<evidence type="ECO:0000313" key="1">
    <source>
        <dbReference type="Proteomes" id="UP000095287"/>
    </source>
</evidence>
<dbReference type="WBParaSite" id="L893_g30042.t1">
    <property type="protein sequence ID" value="L893_g30042.t1"/>
    <property type="gene ID" value="L893_g30042"/>
</dbReference>
<protein>
    <submittedName>
        <fullName evidence="2">PDEase domain-containing protein</fullName>
    </submittedName>
</protein>